<gene>
    <name evidence="14" type="ORF">BN1049_02821</name>
</gene>
<dbReference type="RefSeq" id="WP_044500936.1">
    <property type="nucleotide sequence ID" value="NZ_LK391969.1"/>
</dbReference>
<evidence type="ECO:0000256" key="5">
    <source>
        <dbReference type="ARBA" id="ARBA00022519"/>
    </source>
</evidence>
<dbReference type="PANTHER" id="PTHR30469">
    <property type="entry name" value="MULTIDRUG RESISTANCE PROTEIN MDTA"/>
    <property type="match status" value="1"/>
</dbReference>
<protein>
    <submittedName>
        <fullName evidence="14">RND family efflux transporter MFP subunit</fullName>
    </submittedName>
</protein>
<dbReference type="Pfam" id="PF25917">
    <property type="entry name" value="BSH_RND"/>
    <property type="match status" value="1"/>
</dbReference>
<dbReference type="EMBL" id="LK391969">
    <property type="protein sequence ID" value="CEF27858.1"/>
    <property type="molecule type" value="Genomic_DNA"/>
</dbReference>
<dbReference type="PANTHER" id="PTHR30469:SF12">
    <property type="entry name" value="MULTIDRUG RESISTANCE PROTEIN MDTA"/>
    <property type="match status" value="1"/>
</dbReference>
<feature type="domain" description="YknX-like C-terminal permuted SH3-like" evidence="13">
    <location>
        <begin position="311"/>
        <end position="380"/>
    </location>
</feature>
<keyword evidence="9" id="KW-1133">Transmembrane helix</keyword>
<feature type="domain" description="Multidrug resistance protein MdtA-like barrel-sandwich hybrid" evidence="11">
    <location>
        <begin position="76"/>
        <end position="219"/>
    </location>
</feature>
<dbReference type="GO" id="GO:0015562">
    <property type="term" value="F:efflux transmembrane transporter activity"/>
    <property type="evidence" value="ECO:0007669"/>
    <property type="project" value="TreeGrafter"/>
</dbReference>
<evidence type="ECO:0000313" key="14">
    <source>
        <dbReference type="EMBL" id="CEA06433.1"/>
    </source>
</evidence>
<sequence length="387" mass="41884">MTDSPSLSVRHKRLIGVLVLLLILIGIGYLLIRSPASVPPPQRSAWNQPTPVRVIPVERGSLDVQIKSIGTVTPLNTVTVRSRVDGELTRVLFTEGAEVEQGALLAEIDPAPYRARLAQAEGLAQQNQAQLANAQADLELYEGLYEQDSIARQQLTSQRALVEELRGTLKANAAEVEDARLQLSWTRIAAPIAGKLGLRRVDAGNLVSSSDTEGLVTITQMRPITVEFTVAEPDVPALRRAVNSGETLAVQALDRSEQQVLATGELLTLDNQIDIATGTLRVKAVFDNADDELFPNQFVNVRLRLQTLPSVVTIPSDAVQFGSRGTYVYVVNAEESKAYTRQVTLGATADGRVAVTDGLAEQELVVLEGLDRLRDGRDVVISDEDAG</sequence>
<organism evidence="14">
    <name type="scientific">Pseudomonas saudimassiliensis</name>
    <dbReference type="NCBI Taxonomy" id="1461581"/>
    <lineage>
        <taxon>Bacteria</taxon>
        <taxon>Pseudomonadati</taxon>
        <taxon>Pseudomonadota</taxon>
        <taxon>Gammaproteobacteria</taxon>
        <taxon>Pseudomonadales</taxon>
        <taxon>Pseudomonadaceae</taxon>
        <taxon>Pseudomonas</taxon>
    </lineage>
</organism>
<dbReference type="Pfam" id="PF25989">
    <property type="entry name" value="YknX_C"/>
    <property type="match status" value="1"/>
</dbReference>
<evidence type="ECO:0000256" key="4">
    <source>
        <dbReference type="ARBA" id="ARBA00022475"/>
    </source>
</evidence>
<feature type="coiled-coil region" evidence="8">
    <location>
        <begin position="117"/>
        <end position="182"/>
    </location>
</feature>
<keyword evidence="6 8" id="KW-0175">Coiled coil</keyword>
<dbReference type="Gene3D" id="2.40.420.20">
    <property type="match status" value="1"/>
</dbReference>
<dbReference type="InterPro" id="IPR006143">
    <property type="entry name" value="RND_pump_MFP"/>
</dbReference>
<name>A0A078MGH7_9PSED</name>
<feature type="domain" description="Multidrug resistance protein MdtA-like beta-barrel" evidence="12">
    <location>
        <begin position="223"/>
        <end position="306"/>
    </location>
</feature>
<dbReference type="InterPro" id="IPR058626">
    <property type="entry name" value="MdtA-like_b-barrel"/>
</dbReference>
<dbReference type="PATRIC" id="fig|1461581.3.peg.2777"/>
<evidence type="ECO:0000259" key="12">
    <source>
        <dbReference type="Pfam" id="PF25944"/>
    </source>
</evidence>
<evidence type="ECO:0000256" key="6">
    <source>
        <dbReference type="ARBA" id="ARBA00023054"/>
    </source>
</evidence>
<dbReference type="OrthoDB" id="9783047at2"/>
<evidence type="ECO:0000259" key="11">
    <source>
        <dbReference type="Pfam" id="PF25917"/>
    </source>
</evidence>
<evidence type="ECO:0000256" key="7">
    <source>
        <dbReference type="ARBA" id="ARBA00023136"/>
    </source>
</evidence>
<dbReference type="AlphaFoldDB" id="A0A078MGH7"/>
<keyword evidence="4" id="KW-1003">Cell membrane</keyword>
<keyword evidence="5" id="KW-0997">Cell inner membrane</keyword>
<evidence type="ECO:0000256" key="2">
    <source>
        <dbReference type="ARBA" id="ARBA00004635"/>
    </source>
</evidence>
<evidence type="ECO:0000256" key="1">
    <source>
        <dbReference type="ARBA" id="ARBA00004533"/>
    </source>
</evidence>
<comment type="subcellular location">
    <subcellularLocation>
        <location evidence="1">Cell inner membrane</location>
    </subcellularLocation>
    <subcellularLocation>
        <location evidence="2">Membrane</location>
        <topology evidence="2">Lipid-anchor</topology>
    </subcellularLocation>
</comment>
<evidence type="ECO:0000256" key="3">
    <source>
        <dbReference type="ARBA" id="ARBA00009477"/>
    </source>
</evidence>
<dbReference type="Gene3D" id="2.40.30.170">
    <property type="match status" value="1"/>
</dbReference>
<dbReference type="Gene3D" id="1.10.287.470">
    <property type="entry name" value="Helix hairpin bin"/>
    <property type="match status" value="1"/>
</dbReference>
<keyword evidence="9" id="KW-0812">Transmembrane</keyword>
<accession>A0A078MGH7</accession>
<dbReference type="Pfam" id="PF25876">
    <property type="entry name" value="HH_MFP_RND"/>
    <property type="match status" value="1"/>
</dbReference>
<dbReference type="InterPro" id="IPR058624">
    <property type="entry name" value="MdtA-like_HH"/>
</dbReference>
<dbReference type="Gene3D" id="2.40.50.100">
    <property type="match status" value="1"/>
</dbReference>
<comment type="similarity">
    <text evidence="3">Belongs to the membrane fusion protein (MFP) (TC 8.A.1) family.</text>
</comment>
<evidence type="ECO:0000259" key="13">
    <source>
        <dbReference type="Pfam" id="PF25989"/>
    </source>
</evidence>
<reference evidence="14" key="1">
    <citation type="submission" date="2014-07" db="EMBL/GenBank/DDBJ databases">
        <authorList>
            <person name="Urmite Genomes Urmite Genomes"/>
        </authorList>
    </citation>
    <scope>NUCLEOTIDE SEQUENCE</scope>
    <source>
        <strain evidence="14">12M76_air</strain>
    </source>
</reference>
<dbReference type="SUPFAM" id="SSF111369">
    <property type="entry name" value="HlyD-like secretion proteins"/>
    <property type="match status" value="1"/>
</dbReference>
<dbReference type="InterPro" id="IPR058625">
    <property type="entry name" value="MdtA-like_BSH"/>
</dbReference>
<dbReference type="NCBIfam" id="TIGR01730">
    <property type="entry name" value="RND_mfp"/>
    <property type="match status" value="1"/>
</dbReference>
<dbReference type="EMBL" id="LM997413">
    <property type="protein sequence ID" value="CEA06433.1"/>
    <property type="molecule type" value="Genomic_DNA"/>
</dbReference>
<evidence type="ECO:0000256" key="9">
    <source>
        <dbReference type="SAM" id="Phobius"/>
    </source>
</evidence>
<keyword evidence="7 9" id="KW-0472">Membrane</keyword>
<evidence type="ECO:0000256" key="8">
    <source>
        <dbReference type="SAM" id="Coils"/>
    </source>
</evidence>
<dbReference type="InterPro" id="IPR058637">
    <property type="entry name" value="YknX-like_C"/>
</dbReference>
<feature type="transmembrane region" description="Helical" evidence="9">
    <location>
        <begin position="14"/>
        <end position="32"/>
    </location>
</feature>
<proteinExistence type="inferred from homology"/>
<dbReference type="Pfam" id="PF25944">
    <property type="entry name" value="Beta-barrel_RND"/>
    <property type="match status" value="1"/>
</dbReference>
<dbReference type="GO" id="GO:1990281">
    <property type="term" value="C:efflux pump complex"/>
    <property type="evidence" value="ECO:0007669"/>
    <property type="project" value="TreeGrafter"/>
</dbReference>
<evidence type="ECO:0000259" key="10">
    <source>
        <dbReference type="Pfam" id="PF25876"/>
    </source>
</evidence>
<feature type="domain" description="Multidrug resistance protein MdtA-like alpha-helical hairpin" evidence="10">
    <location>
        <begin position="117"/>
        <end position="186"/>
    </location>
</feature>